<evidence type="ECO:0000313" key="2">
    <source>
        <dbReference type="EMBL" id="WMN19926.1"/>
    </source>
</evidence>
<organism evidence="2 3">
    <name type="scientific">Pseudomonas piscis</name>
    <dbReference type="NCBI Taxonomy" id="2614538"/>
    <lineage>
        <taxon>Bacteria</taxon>
        <taxon>Pseudomonadati</taxon>
        <taxon>Pseudomonadota</taxon>
        <taxon>Gammaproteobacteria</taxon>
        <taxon>Pseudomonadales</taxon>
        <taxon>Pseudomonadaceae</taxon>
        <taxon>Pseudomonas</taxon>
    </lineage>
</organism>
<dbReference type="Gene3D" id="3.40.630.30">
    <property type="match status" value="1"/>
</dbReference>
<proteinExistence type="predicted"/>
<protein>
    <submittedName>
        <fullName evidence="2">GNAT family N-acetyltransferase</fullName>
    </submittedName>
</protein>
<gene>
    <name evidence="2" type="ORF">QL104_11190</name>
</gene>
<dbReference type="EMBL" id="CP133164">
    <property type="protein sequence ID" value="WMN19926.1"/>
    <property type="molecule type" value="Genomic_DNA"/>
</dbReference>
<keyword evidence="3" id="KW-1185">Reference proteome</keyword>
<dbReference type="Pfam" id="PF00583">
    <property type="entry name" value="Acetyltransf_1"/>
    <property type="match status" value="1"/>
</dbReference>
<feature type="domain" description="N-acetyltransferase" evidence="1">
    <location>
        <begin position="1"/>
        <end position="141"/>
    </location>
</feature>
<evidence type="ECO:0000259" key="1">
    <source>
        <dbReference type="PROSITE" id="PS51186"/>
    </source>
</evidence>
<dbReference type="SUPFAM" id="SSF55729">
    <property type="entry name" value="Acyl-CoA N-acyltransferases (Nat)"/>
    <property type="match status" value="1"/>
</dbReference>
<dbReference type="CDD" id="cd04301">
    <property type="entry name" value="NAT_SF"/>
    <property type="match status" value="1"/>
</dbReference>
<dbReference type="RefSeq" id="WP_282878385.1">
    <property type="nucleotide sequence ID" value="NZ_CP133164.1"/>
</dbReference>
<accession>A0ABY9NNB0</accession>
<evidence type="ECO:0000313" key="3">
    <source>
        <dbReference type="Proteomes" id="UP001237292"/>
    </source>
</evidence>
<dbReference type="Proteomes" id="UP001237292">
    <property type="component" value="Chromosome"/>
</dbReference>
<reference evidence="2 3" key="1">
    <citation type="journal article" date="2023" name="Access Microbiol">
        <title>The genome of a steinernematid-associated Pseudomonas piscis bacterium encodes the biosynthesis of insect toxins.</title>
        <authorList>
            <person name="Awori R.M."/>
            <person name="Hendre P."/>
            <person name="Amugune N.O."/>
        </authorList>
    </citation>
    <scope>NUCLEOTIDE SEQUENCE [LARGE SCALE GENOMIC DNA]</scope>
    <source>
        <strain evidence="2 3">75</strain>
    </source>
</reference>
<dbReference type="InterPro" id="IPR016181">
    <property type="entry name" value="Acyl_CoA_acyltransferase"/>
</dbReference>
<dbReference type="PROSITE" id="PS51186">
    <property type="entry name" value="GNAT"/>
    <property type="match status" value="1"/>
</dbReference>
<name>A0ABY9NNB0_9PSED</name>
<sequence length="141" mass="15975">MAICIEVVANPGQEERLAIVKPLRAHNRAKGGDPQAEIVALLARDEHSNEVIGGLHGEFFYRWLYIELLAIPEQARGQGIGSRLVRTAEGLARKKGCVGVWLDTYDFQAPEFYKKLGYSQFGQIDDFPPGHKRFYFQKRLD</sequence>
<dbReference type="InterPro" id="IPR000182">
    <property type="entry name" value="GNAT_dom"/>
</dbReference>